<dbReference type="OrthoDB" id="417891at2759"/>
<dbReference type="Pfam" id="PF00106">
    <property type="entry name" value="adh_short"/>
    <property type="match status" value="1"/>
</dbReference>
<dbReference type="Pfam" id="PF13561">
    <property type="entry name" value="adh_short_C2"/>
    <property type="match status" value="1"/>
</dbReference>
<evidence type="ECO:0000313" key="2">
    <source>
        <dbReference type="Proteomes" id="UP000799779"/>
    </source>
</evidence>
<proteinExistence type="predicted"/>
<dbReference type="PANTHER" id="PTHR42820">
    <property type="entry name" value="SHORT-CHAIN DEHYDROGENASE REDUCTASE"/>
    <property type="match status" value="1"/>
</dbReference>
<reference evidence="1" key="1">
    <citation type="journal article" date="2020" name="Stud. Mycol.">
        <title>101 Dothideomycetes genomes: a test case for predicting lifestyles and emergence of pathogens.</title>
        <authorList>
            <person name="Haridas S."/>
            <person name="Albert R."/>
            <person name="Binder M."/>
            <person name="Bloem J."/>
            <person name="Labutti K."/>
            <person name="Salamov A."/>
            <person name="Andreopoulos B."/>
            <person name="Baker S."/>
            <person name="Barry K."/>
            <person name="Bills G."/>
            <person name="Bluhm B."/>
            <person name="Cannon C."/>
            <person name="Castanera R."/>
            <person name="Culley D."/>
            <person name="Daum C."/>
            <person name="Ezra D."/>
            <person name="Gonzalez J."/>
            <person name="Henrissat B."/>
            <person name="Kuo A."/>
            <person name="Liang C."/>
            <person name="Lipzen A."/>
            <person name="Lutzoni F."/>
            <person name="Magnuson J."/>
            <person name="Mondo S."/>
            <person name="Nolan M."/>
            <person name="Ohm R."/>
            <person name="Pangilinan J."/>
            <person name="Park H.-J."/>
            <person name="Ramirez L."/>
            <person name="Alfaro M."/>
            <person name="Sun H."/>
            <person name="Tritt A."/>
            <person name="Yoshinaga Y."/>
            <person name="Zwiers L.-H."/>
            <person name="Turgeon B."/>
            <person name="Goodwin S."/>
            <person name="Spatafora J."/>
            <person name="Crous P."/>
            <person name="Grigoriev I."/>
        </authorList>
    </citation>
    <scope>NUCLEOTIDE SEQUENCE</scope>
    <source>
        <strain evidence="1">CBS 123094</strain>
    </source>
</reference>
<dbReference type="AlphaFoldDB" id="A0A6A5WX02"/>
<dbReference type="EMBL" id="ML977571">
    <property type="protein sequence ID" value="KAF2003625.1"/>
    <property type="molecule type" value="Genomic_DNA"/>
</dbReference>
<dbReference type="Proteomes" id="UP000799779">
    <property type="component" value="Unassembled WGS sequence"/>
</dbReference>
<keyword evidence="2" id="KW-1185">Reference proteome</keyword>
<name>A0A6A5WX02_9PLEO</name>
<dbReference type="PANTHER" id="PTHR42820:SF1">
    <property type="entry name" value="SHORT-CHAIN DEHYDROGENASE_REDUCTASE FAMILY PROTEIN"/>
    <property type="match status" value="1"/>
</dbReference>
<evidence type="ECO:0000313" key="1">
    <source>
        <dbReference type="EMBL" id="KAF2003625.1"/>
    </source>
</evidence>
<protein>
    <submittedName>
        <fullName evidence="1">NAD(P)-binding protein</fullName>
    </submittedName>
</protein>
<dbReference type="PRINTS" id="PR00081">
    <property type="entry name" value="GDHRDH"/>
</dbReference>
<dbReference type="Gene3D" id="3.40.50.720">
    <property type="entry name" value="NAD(P)-binding Rossmann-like Domain"/>
    <property type="match status" value="1"/>
</dbReference>
<dbReference type="SUPFAM" id="SSF51735">
    <property type="entry name" value="NAD(P)-binding Rossmann-fold domains"/>
    <property type="match status" value="1"/>
</dbReference>
<accession>A0A6A5WX02</accession>
<dbReference type="InterPro" id="IPR002347">
    <property type="entry name" value="SDR_fam"/>
</dbReference>
<organism evidence="1 2">
    <name type="scientific">Amniculicola lignicola CBS 123094</name>
    <dbReference type="NCBI Taxonomy" id="1392246"/>
    <lineage>
        <taxon>Eukaryota</taxon>
        <taxon>Fungi</taxon>
        <taxon>Dikarya</taxon>
        <taxon>Ascomycota</taxon>
        <taxon>Pezizomycotina</taxon>
        <taxon>Dothideomycetes</taxon>
        <taxon>Pleosporomycetidae</taxon>
        <taxon>Pleosporales</taxon>
        <taxon>Amniculicolaceae</taxon>
        <taxon>Amniculicola</taxon>
    </lineage>
</organism>
<sequence>MALSNLSSTVRSGRLSSTKVIVTGSSSGLGREIAKACSNRVTTGQPTHELLTQDYGGEHLYVRADLTNADEVEHVVAKCVEEFGRLDVMKAHSRVLRIHVTREADYDKTMVINTKAMFLRCKYAIAQMLKQEPLPDRNGDRGWIVNTARVQGFVGYFGTPSYAASKGAAVSLTRHTLQRSVSWLIKDAHVFGGMGEPEHVARAAMFLASDDAAWVTGVPLPVDGGFLCQ</sequence>
<gene>
    <name evidence="1" type="ORF">P154DRAFT_543693</name>
</gene>
<dbReference type="InterPro" id="IPR036291">
    <property type="entry name" value="NAD(P)-bd_dom_sf"/>
</dbReference>
<dbReference type="CDD" id="cd05233">
    <property type="entry name" value="SDR_c"/>
    <property type="match status" value="1"/>
</dbReference>